<organism evidence="1 2">
    <name type="scientific">Plakobranchus ocellatus</name>
    <dbReference type="NCBI Taxonomy" id="259542"/>
    <lineage>
        <taxon>Eukaryota</taxon>
        <taxon>Metazoa</taxon>
        <taxon>Spiralia</taxon>
        <taxon>Lophotrochozoa</taxon>
        <taxon>Mollusca</taxon>
        <taxon>Gastropoda</taxon>
        <taxon>Heterobranchia</taxon>
        <taxon>Euthyneura</taxon>
        <taxon>Panpulmonata</taxon>
        <taxon>Sacoglossa</taxon>
        <taxon>Placobranchoidea</taxon>
        <taxon>Plakobranchidae</taxon>
        <taxon>Plakobranchus</taxon>
    </lineage>
</organism>
<gene>
    <name evidence="1" type="ORF">PoB_004587800</name>
</gene>
<protein>
    <submittedName>
        <fullName evidence="1">Uncharacterized protein</fullName>
    </submittedName>
</protein>
<sequence>MFQLRCAVMATVYFVLSQRVYAILKNMQIHLLTTLEFILNRRHYDYEHEAFVDNFNDDRLVFDRFDTVLKDIVAEFSYCGMMALSGKADDDHDDDSASATAAVACVGNDDEDYDTAAVADISDNGTVNYDEDEADDSR</sequence>
<evidence type="ECO:0000313" key="1">
    <source>
        <dbReference type="EMBL" id="GFO19373.1"/>
    </source>
</evidence>
<evidence type="ECO:0000313" key="2">
    <source>
        <dbReference type="Proteomes" id="UP000735302"/>
    </source>
</evidence>
<keyword evidence="2" id="KW-1185">Reference proteome</keyword>
<comment type="caution">
    <text evidence="1">The sequence shown here is derived from an EMBL/GenBank/DDBJ whole genome shotgun (WGS) entry which is preliminary data.</text>
</comment>
<name>A0AAV4BIF7_9GAST</name>
<proteinExistence type="predicted"/>
<reference evidence="1 2" key="1">
    <citation type="journal article" date="2021" name="Elife">
        <title>Chloroplast acquisition without the gene transfer in kleptoplastic sea slugs, Plakobranchus ocellatus.</title>
        <authorList>
            <person name="Maeda T."/>
            <person name="Takahashi S."/>
            <person name="Yoshida T."/>
            <person name="Shimamura S."/>
            <person name="Takaki Y."/>
            <person name="Nagai Y."/>
            <person name="Toyoda A."/>
            <person name="Suzuki Y."/>
            <person name="Arimoto A."/>
            <person name="Ishii H."/>
            <person name="Satoh N."/>
            <person name="Nishiyama T."/>
            <person name="Hasebe M."/>
            <person name="Maruyama T."/>
            <person name="Minagawa J."/>
            <person name="Obokata J."/>
            <person name="Shigenobu S."/>
        </authorList>
    </citation>
    <scope>NUCLEOTIDE SEQUENCE [LARGE SCALE GENOMIC DNA]</scope>
</reference>
<dbReference type="EMBL" id="BLXT01005065">
    <property type="protein sequence ID" value="GFO19373.1"/>
    <property type="molecule type" value="Genomic_DNA"/>
</dbReference>
<accession>A0AAV4BIF7</accession>
<dbReference type="AlphaFoldDB" id="A0AAV4BIF7"/>
<dbReference type="Proteomes" id="UP000735302">
    <property type="component" value="Unassembled WGS sequence"/>
</dbReference>